<proteinExistence type="predicted"/>
<evidence type="ECO:0000256" key="1">
    <source>
        <dbReference type="SAM" id="MobiDB-lite"/>
    </source>
</evidence>
<evidence type="ECO:0000256" key="2">
    <source>
        <dbReference type="SAM" id="Phobius"/>
    </source>
</evidence>
<organism evidence="3 4">
    <name type="scientific">Glycomyces endophyticus</name>
    <dbReference type="NCBI Taxonomy" id="480996"/>
    <lineage>
        <taxon>Bacteria</taxon>
        <taxon>Bacillati</taxon>
        <taxon>Actinomycetota</taxon>
        <taxon>Actinomycetes</taxon>
        <taxon>Glycomycetales</taxon>
        <taxon>Glycomycetaceae</taxon>
        <taxon>Glycomyces</taxon>
    </lineage>
</organism>
<keyword evidence="4" id="KW-1185">Reference proteome</keyword>
<evidence type="ECO:0000313" key="4">
    <source>
        <dbReference type="Proteomes" id="UP001499851"/>
    </source>
</evidence>
<dbReference type="EMBL" id="BAAAQF010000002">
    <property type="protein sequence ID" value="GAA1661042.1"/>
    <property type="molecule type" value="Genomic_DNA"/>
</dbReference>
<sequence>MTHPNPHHPNQGPGMTEEEAARHRSLNLAGAALLVVPLLAAVLLSAVEAPIDPKFTAPVIGAVMIAGAGMLGQARRLRRDAARR</sequence>
<protein>
    <submittedName>
        <fullName evidence="3">Uncharacterized protein</fullName>
    </submittedName>
</protein>
<dbReference type="Proteomes" id="UP001499851">
    <property type="component" value="Unassembled WGS sequence"/>
</dbReference>
<feature type="transmembrane region" description="Helical" evidence="2">
    <location>
        <begin position="28"/>
        <end position="49"/>
    </location>
</feature>
<feature type="transmembrane region" description="Helical" evidence="2">
    <location>
        <begin position="55"/>
        <end position="74"/>
    </location>
</feature>
<reference evidence="4" key="1">
    <citation type="journal article" date="2019" name="Int. J. Syst. Evol. Microbiol.">
        <title>The Global Catalogue of Microorganisms (GCM) 10K type strain sequencing project: providing services to taxonomists for standard genome sequencing and annotation.</title>
        <authorList>
            <consortium name="The Broad Institute Genomics Platform"/>
            <consortium name="The Broad Institute Genome Sequencing Center for Infectious Disease"/>
            <person name="Wu L."/>
            <person name="Ma J."/>
        </authorList>
    </citation>
    <scope>NUCLEOTIDE SEQUENCE [LARGE SCALE GENOMIC DNA]</scope>
    <source>
        <strain evidence="4">JCM 16001</strain>
    </source>
</reference>
<feature type="compositionally biased region" description="Low complexity" evidence="1">
    <location>
        <begin position="1"/>
        <end position="10"/>
    </location>
</feature>
<dbReference type="RefSeq" id="WP_344480829.1">
    <property type="nucleotide sequence ID" value="NZ_BAAAQF010000002.1"/>
</dbReference>
<comment type="caution">
    <text evidence="3">The sequence shown here is derived from an EMBL/GenBank/DDBJ whole genome shotgun (WGS) entry which is preliminary data.</text>
</comment>
<evidence type="ECO:0000313" key="3">
    <source>
        <dbReference type="EMBL" id="GAA1661042.1"/>
    </source>
</evidence>
<keyword evidence="2" id="KW-0472">Membrane</keyword>
<name>A0ABP4RUU9_9ACTN</name>
<feature type="region of interest" description="Disordered" evidence="1">
    <location>
        <begin position="1"/>
        <end position="22"/>
    </location>
</feature>
<keyword evidence="2" id="KW-0812">Transmembrane</keyword>
<gene>
    <name evidence="3" type="ORF">GCM10009830_02700</name>
</gene>
<accession>A0ABP4RUU9</accession>
<keyword evidence="2" id="KW-1133">Transmembrane helix</keyword>